<dbReference type="EMBL" id="FQVL01000001">
    <property type="protein sequence ID" value="SHE39733.1"/>
    <property type="molecule type" value="Genomic_DNA"/>
</dbReference>
<accession>A0A1M4T5D2</accession>
<dbReference type="Proteomes" id="UP000184476">
    <property type="component" value="Unassembled WGS sequence"/>
</dbReference>
<dbReference type="Pfam" id="PF07485">
    <property type="entry name" value="DUF1529"/>
    <property type="match status" value="1"/>
</dbReference>
<name>A0A1M4T5D2_9BACL</name>
<organism evidence="1 2">
    <name type="scientific">Seinonella peptonophila</name>
    <dbReference type="NCBI Taxonomy" id="112248"/>
    <lineage>
        <taxon>Bacteria</taxon>
        <taxon>Bacillati</taxon>
        <taxon>Bacillota</taxon>
        <taxon>Bacilli</taxon>
        <taxon>Bacillales</taxon>
        <taxon>Thermoactinomycetaceae</taxon>
        <taxon>Seinonella</taxon>
    </lineage>
</organism>
<gene>
    <name evidence="1" type="ORF">SAMN05444392_101318</name>
</gene>
<dbReference type="RefSeq" id="WP_084730916.1">
    <property type="nucleotide sequence ID" value="NZ_FQVL01000001.1"/>
</dbReference>
<protein>
    <recommendedName>
        <fullName evidence="3">DUF1259 domain-containing protein</fullName>
    </recommendedName>
</protein>
<dbReference type="InterPro" id="IPR011094">
    <property type="entry name" value="Uncharacterised_LppY/LpqO"/>
</dbReference>
<dbReference type="STRING" id="112248.SAMN05444392_101318"/>
<keyword evidence="2" id="KW-1185">Reference proteome</keyword>
<proteinExistence type="predicted"/>
<evidence type="ECO:0008006" key="3">
    <source>
        <dbReference type="Google" id="ProtNLM"/>
    </source>
</evidence>
<dbReference type="AlphaFoldDB" id="A0A1M4T5D2"/>
<sequence length="185" mass="21091">MYDWNLESWRQNFYTYYGWPHHYFYRLPQNVVSSPLPAQMRVTSNQQDIKLNANKSLCKIVKEASGLPVKESKGVCQISIHREDLTVLQKGVKLPGEMLSLMLSADIAEINHIAYLTAEFALLQDEVNPVIDRVRQAGLLVSALHNHWIFEKPRILYLHFQGSGNPADLAAGVRQAVNATRFSNR</sequence>
<evidence type="ECO:0000313" key="2">
    <source>
        <dbReference type="Proteomes" id="UP000184476"/>
    </source>
</evidence>
<dbReference type="OrthoDB" id="4687120at2"/>
<reference evidence="1 2" key="1">
    <citation type="submission" date="2016-11" db="EMBL/GenBank/DDBJ databases">
        <authorList>
            <person name="Jaros S."/>
            <person name="Januszkiewicz K."/>
            <person name="Wedrychowicz H."/>
        </authorList>
    </citation>
    <scope>NUCLEOTIDE SEQUENCE [LARGE SCALE GENOMIC DNA]</scope>
    <source>
        <strain evidence="1 2">DSM 44666</strain>
    </source>
</reference>
<evidence type="ECO:0000313" key="1">
    <source>
        <dbReference type="EMBL" id="SHE39733.1"/>
    </source>
</evidence>